<gene>
    <name evidence="3" type="ORF">BFJ72_g14973</name>
</gene>
<dbReference type="InterPro" id="IPR050282">
    <property type="entry name" value="Cycloisomerase_2"/>
</dbReference>
<sequence>MLPRNLFPLLAISALAEVHYLFSGFFSGSRIAGIEFDDEALSLSLVKNISSASDDGSKWIALDARKKNLYVGTTGYFQSYKINKDLGLTYKTNVSLSSDCKQHSLISMPEISSDRLYKGNNANFITASTKSPFAVFGTPYGGGCPTVAISVDKSGTLQKTFANATYNTKGGVHGTALSPKNDFLYSADDMGNAVWVHSYDRESGTIEEVQYLAADEGSNPRHLTVHPNGKWVYVVYEEANSIAAYKRDTKTGKLEFRNETYSLLPSGRTQTLCPYPAELTISLGFTNSSSYWADEVLLSAPTEGSSPKYLLAATRSRKTGVPGYVSAFSLDAKTGGIKEQLFLQETTNSGGSANAVSPASFSEDFFAVTDSGSNFIEVWKIKGKSASPVAHLILDNGPANVVWYS</sequence>
<name>A0A420RV31_GIBIN</name>
<dbReference type="AlphaFoldDB" id="A0A420RV31"/>
<proteinExistence type="inferred from homology"/>
<evidence type="ECO:0000256" key="2">
    <source>
        <dbReference type="SAM" id="SignalP"/>
    </source>
</evidence>
<evidence type="ECO:0008006" key="5">
    <source>
        <dbReference type="Google" id="ProtNLM"/>
    </source>
</evidence>
<dbReference type="Proteomes" id="UP000283569">
    <property type="component" value="Unassembled WGS sequence"/>
</dbReference>
<reference evidence="3 4" key="1">
    <citation type="journal article" date="2018" name="Sci. Rep.">
        <title>Characterisation of pathogen-specific regions and novel effector candidates in Fusarium oxysporum f. sp. cepae.</title>
        <authorList>
            <person name="Armitage A.D."/>
            <person name="Taylor A."/>
            <person name="Sobczyk M.K."/>
            <person name="Baxter L."/>
            <person name="Greenfield B.P."/>
            <person name="Bates H.J."/>
            <person name="Wilson F."/>
            <person name="Jackson A.C."/>
            <person name="Ott S."/>
            <person name="Harrison R.J."/>
            <person name="Clarkson J.P."/>
        </authorList>
    </citation>
    <scope>NUCLEOTIDE SEQUENCE [LARGE SCALE GENOMIC DNA]</scope>
    <source>
        <strain evidence="3 4">Fp_A8</strain>
    </source>
</reference>
<dbReference type="SUPFAM" id="SSF75011">
    <property type="entry name" value="3-carboxy-cis,cis-mucoante lactonizing enzyme"/>
    <property type="match status" value="1"/>
</dbReference>
<feature type="chain" id="PRO_5019192517" description="Carboxy-cis,cis-muconate cyclase" evidence="2">
    <location>
        <begin position="17"/>
        <end position="405"/>
    </location>
</feature>
<dbReference type="EMBL" id="MRDB01000151">
    <property type="protein sequence ID" value="RKL20906.1"/>
    <property type="molecule type" value="Genomic_DNA"/>
</dbReference>
<feature type="signal peptide" evidence="2">
    <location>
        <begin position="1"/>
        <end position="16"/>
    </location>
</feature>
<comment type="similarity">
    <text evidence="1">Belongs to the cycloisomerase 2 family.</text>
</comment>
<dbReference type="InterPro" id="IPR015943">
    <property type="entry name" value="WD40/YVTN_repeat-like_dom_sf"/>
</dbReference>
<evidence type="ECO:0000313" key="4">
    <source>
        <dbReference type="Proteomes" id="UP000283569"/>
    </source>
</evidence>
<accession>A0A420RV31</accession>
<organism evidence="3 4">
    <name type="scientific">Gibberella intermedia</name>
    <name type="common">Bulb rot disease fungus</name>
    <name type="synonym">Fusarium proliferatum</name>
    <dbReference type="NCBI Taxonomy" id="948311"/>
    <lineage>
        <taxon>Eukaryota</taxon>
        <taxon>Fungi</taxon>
        <taxon>Dikarya</taxon>
        <taxon>Ascomycota</taxon>
        <taxon>Pezizomycotina</taxon>
        <taxon>Sordariomycetes</taxon>
        <taxon>Hypocreomycetidae</taxon>
        <taxon>Hypocreales</taxon>
        <taxon>Nectriaceae</taxon>
        <taxon>Fusarium</taxon>
        <taxon>Fusarium fujikuroi species complex</taxon>
    </lineage>
</organism>
<dbReference type="GO" id="GO:0017057">
    <property type="term" value="F:6-phosphogluconolactonase activity"/>
    <property type="evidence" value="ECO:0007669"/>
    <property type="project" value="TreeGrafter"/>
</dbReference>
<protein>
    <recommendedName>
        <fullName evidence="5">Carboxy-cis,cis-muconate cyclase</fullName>
    </recommendedName>
</protein>
<evidence type="ECO:0000256" key="1">
    <source>
        <dbReference type="ARBA" id="ARBA00005564"/>
    </source>
</evidence>
<dbReference type="InterPro" id="IPR019405">
    <property type="entry name" value="Lactonase_7-beta_prop"/>
</dbReference>
<dbReference type="Pfam" id="PF10282">
    <property type="entry name" value="Lactonase"/>
    <property type="match status" value="1"/>
</dbReference>
<keyword evidence="2" id="KW-0732">Signal</keyword>
<dbReference type="Gene3D" id="2.130.10.10">
    <property type="entry name" value="YVTN repeat-like/Quinoprotein amine dehydrogenase"/>
    <property type="match status" value="1"/>
</dbReference>
<evidence type="ECO:0000313" key="3">
    <source>
        <dbReference type="EMBL" id="RKL20906.1"/>
    </source>
</evidence>
<dbReference type="PANTHER" id="PTHR30344:SF4">
    <property type="entry name" value="CYCLASE, PUTATIVE (AFU_ORTHOLOGUE AFUA_6G11580)-RELATED"/>
    <property type="match status" value="1"/>
</dbReference>
<dbReference type="PANTHER" id="PTHR30344">
    <property type="entry name" value="6-PHOSPHOGLUCONOLACTONASE-RELATED"/>
    <property type="match status" value="1"/>
</dbReference>
<comment type="caution">
    <text evidence="3">The sequence shown here is derived from an EMBL/GenBank/DDBJ whole genome shotgun (WGS) entry which is preliminary data.</text>
</comment>